<keyword evidence="7 16" id="KW-0963">Cytoplasm</keyword>
<comment type="catalytic activity">
    <reaction evidence="1 16">
        <text>(R)-pantothenate + ATP = (R)-4'-phosphopantothenate + ADP + H(+)</text>
        <dbReference type="Rhea" id="RHEA:16373"/>
        <dbReference type="ChEBI" id="CHEBI:10986"/>
        <dbReference type="ChEBI" id="CHEBI:15378"/>
        <dbReference type="ChEBI" id="CHEBI:29032"/>
        <dbReference type="ChEBI" id="CHEBI:30616"/>
        <dbReference type="ChEBI" id="CHEBI:456216"/>
        <dbReference type="EC" id="2.7.1.33"/>
    </reaction>
</comment>
<evidence type="ECO:0000256" key="4">
    <source>
        <dbReference type="ARBA" id="ARBA00005225"/>
    </source>
</evidence>
<keyword evidence="8 16" id="KW-0808">Transferase</keyword>
<dbReference type="AlphaFoldDB" id="A0A1I2FEU6"/>
<comment type="subunit">
    <text evidence="5 16">Homodimer.</text>
</comment>
<evidence type="ECO:0000256" key="10">
    <source>
        <dbReference type="ARBA" id="ARBA00022777"/>
    </source>
</evidence>
<evidence type="ECO:0000256" key="13">
    <source>
        <dbReference type="ARBA" id="ARBA00022993"/>
    </source>
</evidence>
<dbReference type="Proteomes" id="UP000199516">
    <property type="component" value="Unassembled WGS sequence"/>
</dbReference>
<evidence type="ECO:0000256" key="5">
    <source>
        <dbReference type="ARBA" id="ARBA00011738"/>
    </source>
</evidence>
<proteinExistence type="inferred from homology"/>
<accession>A0A1I2FEU6</accession>
<keyword evidence="10 16" id="KW-0418">Kinase</keyword>
<dbReference type="NCBIfam" id="NF009848">
    <property type="entry name" value="PRK13318.1-6"/>
    <property type="match status" value="1"/>
</dbReference>
<comment type="similarity">
    <text evidence="14 16">Belongs to the type III pantothenate kinase family.</text>
</comment>
<dbReference type="UniPathway" id="UPA00241">
    <property type="reaction ID" value="UER00352"/>
</dbReference>
<evidence type="ECO:0000256" key="2">
    <source>
        <dbReference type="ARBA" id="ARBA00001958"/>
    </source>
</evidence>
<keyword evidence="11 16" id="KW-0067">ATP-binding</keyword>
<dbReference type="NCBIfam" id="NF009855">
    <property type="entry name" value="PRK13321.1"/>
    <property type="match status" value="1"/>
</dbReference>
<dbReference type="SUPFAM" id="SSF53067">
    <property type="entry name" value="Actin-like ATPase domain"/>
    <property type="match status" value="2"/>
</dbReference>
<evidence type="ECO:0000256" key="8">
    <source>
        <dbReference type="ARBA" id="ARBA00022679"/>
    </source>
</evidence>
<dbReference type="HAMAP" id="MF_01274">
    <property type="entry name" value="Pantothen_kinase_3"/>
    <property type="match status" value="1"/>
</dbReference>
<organism evidence="17 18">
    <name type="scientific">Alteribacillus iranensis</name>
    <dbReference type="NCBI Taxonomy" id="930128"/>
    <lineage>
        <taxon>Bacteria</taxon>
        <taxon>Bacillati</taxon>
        <taxon>Bacillota</taxon>
        <taxon>Bacilli</taxon>
        <taxon>Bacillales</taxon>
        <taxon>Bacillaceae</taxon>
        <taxon>Alteribacillus</taxon>
    </lineage>
</organism>
<comment type="pathway">
    <text evidence="4 16">Cofactor biosynthesis; coenzyme A biosynthesis; CoA from (R)-pantothenate: step 1/5.</text>
</comment>
<evidence type="ECO:0000256" key="12">
    <source>
        <dbReference type="ARBA" id="ARBA00022958"/>
    </source>
</evidence>
<dbReference type="GO" id="GO:0015937">
    <property type="term" value="P:coenzyme A biosynthetic process"/>
    <property type="evidence" value="ECO:0007669"/>
    <property type="project" value="UniProtKB-UniRule"/>
</dbReference>
<name>A0A1I2FEU6_9BACI</name>
<evidence type="ECO:0000256" key="11">
    <source>
        <dbReference type="ARBA" id="ARBA00022840"/>
    </source>
</evidence>
<dbReference type="InterPro" id="IPR043129">
    <property type="entry name" value="ATPase_NBD"/>
</dbReference>
<comment type="caution">
    <text evidence="16">Lacks conserved residue(s) required for the propagation of feature annotation.</text>
</comment>
<evidence type="ECO:0000256" key="6">
    <source>
        <dbReference type="ARBA" id="ARBA00012102"/>
    </source>
</evidence>
<dbReference type="Gene3D" id="3.30.420.40">
    <property type="match status" value="2"/>
</dbReference>
<keyword evidence="9 16" id="KW-0547">Nucleotide-binding</keyword>
<comment type="cofactor">
    <cofactor evidence="2">
        <name>K(+)</name>
        <dbReference type="ChEBI" id="CHEBI:29103"/>
    </cofactor>
</comment>
<feature type="binding site" evidence="16">
    <location>
        <position position="132"/>
    </location>
    <ligand>
        <name>ATP</name>
        <dbReference type="ChEBI" id="CHEBI:30616"/>
    </ligand>
</feature>
<comment type="cofactor">
    <cofactor evidence="16">
        <name>NH4(+)</name>
        <dbReference type="ChEBI" id="CHEBI:28938"/>
    </cofactor>
    <cofactor evidence="16">
        <name>K(+)</name>
        <dbReference type="ChEBI" id="CHEBI:29103"/>
    </cofactor>
    <text evidence="16">A monovalent cation. Ammonium or potassium.</text>
</comment>
<dbReference type="PANTHER" id="PTHR34265">
    <property type="entry name" value="TYPE III PANTOTHENATE KINASE"/>
    <property type="match status" value="1"/>
</dbReference>
<dbReference type="NCBIfam" id="TIGR00671">
    <property type="entry name" value="baf"/>
    <property type="match status" value="1"/>
</dbReference>
<protein>
    <recommendedName>
        <fullName evidence="15 16">Type III pantothenate kinase</fullName>
        <ecNumber evidence="6 16">2.7.1.33</ecNumber>
    </recommendedName>
    <alternativeName>
        <fullName evidence="16">PanK-III</fullName>
    </alternativeName>
    <alternativeName>
        <fullName evidence="16">Pantothenic acid kinase</fullName>
    </alternativeName>
</protein>
<evidence type="ECO:0000256" key="16">
    <source>
        <dbReference type="HAMAP-Rule" id="MF_01274"/>
    </source>
</evidence>
<dbReference type="EMBL" id="FONT01000011">
    <property type="protein sequence ID" value="SFF03785.1"/>
    <property type="molecule type" value="Genomic_DNA"/>
</dbReference>
<sequence length="255" mass="27820">MLIAIDVGNTNLDIGLFSDNELKVHWCLSTNNRKTEDEYGLQLRELLRSIQIDTTSVTGIIISCVVPPLQPVLEKMGKKYFDVTPITVGPGVKTGLNIRSDNPKEVGSDRIVNAVAAIEEYSVPLIIVSVGTATTFCYIDEKCLYMGGVIAPGPGVSADALYKEASKLPLVEMSKPKRMIGKNTVDALQSGLFYGFIGQVEGVLYRLKHEVKSNPTVVATGRYSDVVAEAANSVDRVDPHLTLKGLHYIYQKNMS</sequence>
<dbReference type="CDD" id="cd24015">
    <property type="entry name" value="ASKHA_NBD_PanK-III"/>
    <property type="match status" value="1"/>
</dbReference>
<dbReference type="Pfam" id="PF03309">
    <property type="entry name" value="Pan_kinase"/>
    <property type="match status" value="1"/>
</dbReference>
<dbReference type="GO" id="GO:0004594">
    <property type="term" value="F:pantothenate kinase activity"/>
    <property type="evidence" value="ECO:0007669"/>
    <property type="project" value="UniProtKB-UniRule"/>
</dbReference>
<feature type="binding site" evidence="16">
    <location>
        <position position="184"/>
    </location>
    <ligand>
        <name>substrate</name>
    </ligand>
</feature>
<keyword evidence="13 16" id="KW-0173">Coenzyme A biosynthesis</keyword>
<evidence type="ECO:0000256" key="15">
    <source>
        <dbReference type="ARBA" id="ARBA00040883"/>
    </source>
</evidence>
<dbReference type="PANTHER" id="PTHR34265:SF1">
    <property type="entry name" value="TYPE III PANTOTHENATE KINASE"/>
    <property type="match status" value="1"/>
</dbReference>
<dbReference type="EC" id="2.7.1.33" evidence="6 16"/>
<feature type="binding site" evidence="16">
    <location>
        <begin position="6"/>
        <end position="13"/>
    </location>
    <ligand>
        <name>ATP</name>
        <dbReference type="ChEBI" id="CHEBI:30616"/>
    </ligand>
</feature>
<evidence type="ECO:0000313" key="17">
    <source>
        <dbReference type="EMBL" id="SFF03785.1"/>
    </source>
</evidence>
<keyword evidence="18" id="KW-1185">Reference proteome</keyword>
<evidence type="ECO:0000256" key="9">
    <source>
        <dbReference type="ARBA" id="ARBA00022741"/>
    </source>
</evidence>
<evidence type="ECO:0000313" key="18">
    <source>
        <dbReference type="Proteomes" id="UP000199516"/>
    </source>
</evidence>
<dbReference type="RefSeq" id="WP_091664067.1">
    <property type="nucleotide sequence ID" value="NZ_FONT01000011.1"/>
</dbReference>
<dbReference type="OrthoDB" id="9804707at2"/>
<dbReference type="GO" id="GO:0005524">
    <property type="term" value="F:ATP binding"/>
    <property type="evidence" value="ECO:0007669"/>
    <property type="project" value="UniProtKB-UniRule"/>
</dbReference>
<evidence type="ECO:0000256" key="1">
    <source>
        <dbReference type="ARBA" id="ARBA00001206"/>
    </source>
</evidence>
<dbReference type="STRING" id="930128.SAMN05192532_11149"/>
<evidence type="ECO:0000256" key="14">
    <source>
        <dbReference type="ARBA" id="ARBA00038036"/>
    </source>
</evidence>
<comment type="subcellular location">
    <subcellularLocation>
        <location evidence="3 16">Cytoplasm</location>
    </subcellularLocation>
</comment>
<feature type="active site" description="Proton acceptor" evidence="16">
    <location>
        <position position="109"/>
    </location>
</feature>
<gene>
    <name evidence="16" type="primary">coaX</name>
    <name evidence="17" type="ORF">SAMN05192532_11149</name>
</gene>
<dbReference type="InterPro" id="IPR004619">
    <property type="entry name" value="Type_III_PanK"/>
</dbReference>
<evidence type="ECO:0000256" key="7">
    <source>
        <dbReference type="ARBA" id="ARBA00022490"/>
    </source>
</evidence>
<reference evidence="17 18" key="1">
    <citation type="submission" date="2016-10" db="EMBL/GenBank/DDBJ databases">
        <authorList>
            <person name="de Groot N.N."/>
        </authorList>
    </citation>
    <scope>NUCLEOTIDE SEQUENCE [LARGE SCALE GENOMIC DNA]</scope>
    <source>
        <strain evidence="17 18">DSM 23995</strain>
    </source>
</reference>
<comment type="function">
    <text evidence="16">Catalyzes the phosphorylation of pantothenate (Pan), the first step in CoA biosynthesis.</text>
</comment>
<keyword evidence="12 16" id="KW-0630">Potassium</keyword>
<dbReference type="GO" id="GO:0005737">
    <property type="term" value="C:cytoplasm"/>
    <property type="evidence" value="ECO:0007669"/>
    <property type="project" value="UniProtKB-SubCell"/>
</dbReference>
<evidence type="ECO:0000256" key="3">
    <source>
        <dbReference type="ARBA" id="ARBA00004496"/>
    </source>
</evidence>
<feature type="binding site" evidence="16">
    <location>
        <begin position="107"/>
        <end position="110"/>
    </location>
    <ligand>
        <name>substrate</name>
    </ligand>
</feature>